<dbReference type="InterPro" id="IPR013321">
    <property type="entry name" value="Arc_rbn_hlx_hlx"/>
</dbReference>
<accession>A0ABU4SJN4</accession>
<dbReference type="InterPro" id="IPR010985">
    <property type="entry name" value="Ribbon_hlx_hlx"/>
</dbReference>
<feature type="domain" description="Arc-like DNA binding" evidence="1">
    <location>
        <begin position="1"/>
        <end position="39"/>
    </location>
</feature>
<gene>
    <name evidence="2" type="ORF">FE394_06210</name>
</gene>
<reference evidence="3" key="1">
    <citation type="journal article" date="2024" name="Toxins">
        <title>Genome Sequence Analysis of Native Xenorhabdus Strains Isolated from Entomopathogenic Nematodes in Argentina.</title>
        <authorList>
            <person name="Palma L."/>
            <person name="Frizzo L."/>
            <person name="Kaiser S."/>
            <person name="Berry C."/>
            <person name="Caballero P."/>
            <person name="Bode H.B."/>
            <person name="Del Valle E.E."/>
        </authorList>
    </citation>
    <scope>NUCLEOTIDE SEQUENCE [LARGE SCALE GENOMIC DNA]</scope>
    <source>
        <strain evidence="3">Reich</strain>
    </source>
</reference>
<proteinExistence type="predicted"/>
<evidence type="ECO:0000259" key="1">
    <source>
        <dbReference type="Pfam" id="PF03869"/>
    </source>
</evidence>
<dbReference type="EMBL" id="VCDP01000021">
    <property type="protein sequence ID" value="MDX7998794.1"/>
    <property type="molecule type" value="Genomic_DNA"/>
</dbReference>
<keyword evidence="2" id="KW-0238">DNA-binding</keyword>
<evidence type="ECO:0000313" key="2">
    <source>
        <dbReference type="EMBL" id="MDX7998794.1"/>
    </source>
</evidence>
<comment type="caution">
    <text evidence="2">The sequence shown here is derived from an EMBL/GenBank/DDBJ whole genome shotgun (WGS) entry which is preliminary data.</text>
</comment>
<sequence>MSKHLQFKLRIPRELAEELKKSAKENMRSINAEILVRLKKQ</sequence>
<dbReference type="InterPro" id="IPR005569">
    <property type="entry name" value="Arc_DNA-bd_dom"/>
</dbReference>
<protein>
    <submittedName>
        <fullName evidence="2">Arc family DNA-binding protein</fullName>
    </submittedName>
</protein>
<dbReference type="GO" id="GO:0003677">
    <property type="term" value="F:DNA binding"/>
    <property type="evidence" value="ECO:0007669"/>
    <property type="project" value="UniProtKB-KW"/>
</dbReference>
<organism evidence="2 3">
    <name type="scientific">Xenorhabdus littoralis</name>
    <dbReference type="NCBI Taxonomy" id="2582835"/>
    <lineage>
        <taxon>Bacteria</taxon>
        <taxon>Pseudomonadati</taxon>
        <taxon>Pseudomonadota</taxon>
        <taxon>Gammaproteobacteria</taxon>
        <taxon>Enterobacterales</taxon>
        <taxon>Morganellaceae</taxon>
        <taxon>Xenorhabdus</taxon>
    </lineage>
</organism>
<dbReference type="RefSeq" id="WP_319925538.1">
    <property type="nucleotide sequence ID" value="NZ_VCDP01000021.1"/>
</dbReference>
<dbReference type="Gene3D" id="1.10.1220.10">
    <property type="entry name" value="Met repressor-like"/>
    <property type="match status" value="1"/>
</dbReference>
<dbReference type="Pfam" id="PF03869">
    <property type="entry name" value="Arc"/>
    <property type="match status" value="1"/>
</dbReference>
<dbReference type="SUPFAM" id="SSF47598">
    <property type="entry name" value="Ribbon-helix-helix"/>
    <property type="match status" value="1"/>
</dbReference>
<dbReference type="Proteomes" id="UP001271640">
    <property type="component" value="Unassembled WGS sequence"/>
</dbReference>
<name>A0ABU4SJN4_9GAMM</name>
<keyword evidence="3" id="KW-1185">Reference proteome</keyword>
<evidence type="ECO:0000313" key="3">
    <source>
        <dbReference type="Proteomes" id="UP001271640"/>
    </source>
</evidence>